<evidence type="ECO:0000313" key="1">
    <source>
        <dbReference type="EMBL" id="KAK4028646.1"/>
    </source>
</evidence>
<reference evidence="1 2" key="1">
    <citation type="journal article" date="2023" name="Nucleic Acids Res.">
        <title>The hologenome of Daphnia magna reveals possible DNA methylation and microbiome-mediated evolution of the host genome.</title>
        <authorList>
            <person name="Chaturvedi A."/>
            <person name="Li X."/>
            <person name="Dhandapani V."/>
            <person name="Marshall H."/>
            <person name="Kissane S."/>
            <person name="Cuenca-Cambronero M."/>
            <person name="Asole G."/>
            <person name="Calvet F."/>
            <person name="Ruiz-Romero M."/>
            <person name="Marangio P."/>
            <person name="Guigo R."/>
            <person name="Rago D."/>
            <person name="Mirbahai L."/>
            <person name="Eastwood N."/>
            <person name="Colbourne J.K."/>
            <person name="Zhou J."/>
            <person name="Mallon E."/>
            <person name="Orsini L."/>
        </authorList>
    </citation>
    <scope>NUCLEOTIDE SEQUENCE [LARGE SCALE GENOMIC DNA]</scope>
    <source>
        <strain evidence="1">LRV0_1</strain>
    </source>
</reference>
<evidence type="ECO:0000313" key="2">
    <source>
        <dbReference type="Proteomes" id="UP001234178"/>
    </source>
</evidence>
<protein>
    <submittedName>
        <fullName evidence="1">Uncharacterized protein</fullName>
    </submittedName>
</protein>
<name>A0ABR0AU35_9CRUS</name>
<comment type="caution">
    <text evidence="1">The sequence shown here is derived from an EMBL/GenBank/DDBJ whole genome shotgun (WGS) entry which is preliminary data.</text>
</comment>
<keyword evidence="2" id="KW-1185">Reference proteome</keyword>
<dbReference type="EMBL" id="JAOYFB010000039">
    <property type="protein sequence ID" value="KAK4028646.1"/>
    <property type="molecule type" value="Genomic_DNA"/>
</dbReference>
<dbReference type="Proteomes" id="UP001234178">
    <property type="component" value="Unassembled WGS sequence"/>
</dbReference>
<organism evidence="1 2">
    <name type="scientific">Daphnia magna</name>
    <dbReference type="NCBI Taxonomy" id="35525"/>
    <lineage>
        <taxon>Eukaryota</taxon>
        <taxon>Metazoa</taxon>
        <taxon>Ecdysozoa</taxon>
        <taxon>Arthropoda</taxon>
        <taxon>Crustacea</taxon>
        <taxon>Branchiopoda</taxon>
        <taxon>Diplostraca</taxon>
        <taxon>Cladocera</taxon>
        <taxon>Anomopoda</taxon>
        <taxon>Daphniidae</taxon>
        <taxon>Daphnia</taxon>
    </lineage>
</organism>
<gene>
    <name evidence="1" type="ORF">OUZ56_021650</name>
</gene>
<proteinExistence type="predicted"/>
<accession>A0ABR0AU35</accession>
<sequence>MHVGIAGSILSNHMAIAINMYHTMDATTPGQKGIKNLFNGTEYMERCTKLLNHAFDVLNARFSKEGIIVLN</sequence>